<protein>
    <submittedName>
        <fullName evidence="1">Uncharacterized protein</fullName>
    </submittedName>
</protein>
<keyword evidence="2" id="KW-1185">Reference proteome</keyword>
<dbReference type="EMBL" id="BJUU01000003">
    <property type="protein sequence ID" value="GEK79469.1"/>
    <property type="molecule type" value="Genomic_DNA"/>
</dbReference>
<accession>A0AA87URD7</accession>
<dbReference type="Proteomes" id="UP000321749">
    <property type="component" value="Unassembled WGS sequence"/>
</dbReference>
<comment type="caution">
    <text evidence="1">The sequence shown here is derived from an EMBL/GenBank/DDBJ whole genome shotgun (WGS) entry which is preliminary data.</text>
</comment>
<reference evidence="1 2" key="1">
    <citation type="submission" date="2019-07" db="EMBL/GenBank/DDBJ databases">
        <title>Whole genome shotgun sequence of Agrococcus baldri NBRC 103055.</title>
        <authorList>
            <person name="Hosoyama A."/>
            <person name="Uohara A."/>
            <person name="Ohji S."/>
            <person name="Ichikawa N."/>
        </authorList>
    </citation>
    <scope>NUCLEOTIDE SEQUENCE [LARGE SCALE GENOMIC DNA]</scope>
    <source>
        <strain evidence="1 2">NBRC 103055</strain>
    </source>
</reference>
<sequence>MAELPVFRMPSLPTSWVDAEGVEIPFGQRWGLAAPPDEAYERITCPERYQPLHDVADALLAHLLDEYECVAEEVPAAAHELRAVRLLATGRSHGIGIAWTDFPGVRADLGGEVDAAAPICGCDACDESLEQAAEQLSDSVLRAVAPGDADWPLRAR</sequence>
<evidence type="ECO:0000313" key="2">
    <source>
        <dbReference type="Proteomes" id="UP000321749"/>
    </source>
</evidence>
<dbReference type="Pfam" id="PF19736">
    <property type="entry name" value="DUF6226"/>
    <property type="match status" value="1"/>
</dbReference>
<name>A0AA87URD7_9MICO</name>
<proteinExistence type="predicted"/>
<organism evidence="1 2">
    <name type="scientific">Agrococcus baldri</name>
    <dbReference type="NCBI Taxonomy" id="153730"/>
    <lineage>
        <taxon>Bacteria</taxon>
        <taxon>Bacillati</taxon>
        <taxon>Actinomycetota</taxon>
        <taxon>Actinomycetes</taxon>
        <taxon>Micrococcales</taxon>
        <taxon>Microbacteriaceae</taxon>
        <taxon>Agrococcus</taxon>
    </lineage>
</organism>
<dbReference type="RefSeq" id="WP_146792874.1">
    <property type="nucleotide sequence ID" value="NZ_BJUU01000003.1"/>
</dbReference>
<evidence type="ECO:0000313" key="1">
    <source>
        <dbReference type="EMBL" id="GEK79469.1"/>
    </source>
</evidence>
<dbReference type="AlphaFoldDB" id="A0AA87URD7"/>
<gene>
    <name evidence="1" type="ORF">ABA31_08200</name>
</gene>
<dbReference type="InterPro" id="IPR045773">
    <property type="entry name" value="DUF6226"/>
</dbReference>